<evidence type="ECO:0000313" key="1">
    <source>
        <dbReference type="EMBL" id="PKY41686.1"/>
    </source>
</evidence>
<organism evidence="1 2">
    <name type="scientific">Rhizophagus irregularis</name>
    <dbReference type="NCBI Taxonomy" id="588596"/>
    <lineage>
        <taxon>Eukaryota</taxon>
        <taxon>Fungi</taxon>
        <taxon>Fungi incertae sedis</taxon>
        <taxon>Mucoromycota</taxon>
        <taxon>Glomeromycotina</taxon>
        <taxon>Glomeromycetes</taxon>
        <taxon>Glomerales</taxon>
        <taxon>Glomeraceae</taxon>
        <taxon>Rhizophagus</taxon>
    </lineage>
</organism>
<reference evidence="1 2" key="1">
    <citation type="submission" date="2015-10" db="EMBL/GenBank/DDBJ databases">
        <title>Genome analyses suggest a sexual origin of heterokaryosis in a supposedly ancient asexual fungus.</title>
        <authorList>
            <person name="Ropars J."/>
            <person name="Sedzielewska K."/>
            <person name="Noel J."/>
            <person name="Charron P."/>
            <person name="Farinelli L."/>
            <person name="Marton T."/>
            <person name="Kruger M."/>
            <person name="Pelin A."/>
            <person name="Brachmann A."/>
            <person name="Corradi N."/>
        </authorList>
    </citation>
    <scope>NUCLEOTIDE SEQUENCE [LARGE SCALE GENOMIC DNA]</scope>
    <source>
        <strain evidence="1 2">A4</strain>
    </source>
</reference>
<protein>
    <submittedName>
        <fullName evidence="1">Uncharacterized protein</fullName>
    </submittedName>
</protein>
<evidence type="ECO:0000313" key="2">
    <source>
        <dbReference type="Proteomes" id="UP000234323"/>
    </source>
</evidence>
<dbReference type="AlphaFoldDB" id="A0A2I1G518"/>
<comment type="caution">
    <text evidence="1">The sequence shown here is derived from an EMBL/GenBank/DDBJ whole genome shotgun (WGS) entry which is preliminary data.</text>
</comment>
<sequence>MDDVDLNINRSGRSNGMGGDRRVGVEIIRIAEQHDVVQKYHALNKNFTKHLKNENWNTDLVSSPKDKVITKRWRVGEK</sequence>
<accession>A0A2I1G518</accession>
<dbReference type="Proteomes" id="UP000234323">
    <property type="component" value="Unassembled WGS sequence"/>
</dbReference>
<keyword evidence="2" id="KW-1185">Reference proteome</keyword>
<gene>
    <name evidence="1" type="ORF">RhiirA4_396322</name>
</gene>
<name>A0A2I1G518_9GLOM</name>
<dbReference type="EMBL" id="LLXI01000161">
    <property type="protein sequence ID" value="PKY41686.1"/>
    <property type="molecule type" value="Genomic_DNA"/>
</dbReference>
<proteinExistence type="predicted"/>